<evidence type="ECO:0000256" key="4">
    <source>
        <dbReference type="ARBA" id="ARBA00022989"/>
    </source>
</evidence>
<feature type="transmembrane region" description="Helical" evidence="7">
    <location>
        <begin position="359"/>
        <end position="378"/>
    </location>
</feature>
<sequence length="431" mass="43206">MTAPVRQSRAAVLLVIVALLVSTVGDEVALVALALRGAEETGLTSVVSAQMLAGLVPGIVLGGVIGRVCDRYRLDVVLGVTLALECATALAAAVFANTPVLLISMMLVLGVLGAVAQTCVMALVPLLFPGSDAQLRVNGLMESVRNAGYIVGPLLVSLLTAHGGTGLALVVDAGTFAFALLAVPVIGGWLAVAARAGGTRPSGVKGTGTEEAGPPPRGGLRLGLSLLWAGTARRMMLTTIMITVAATSVTNVLLPFFTRDVSGGPAFYGTLLATWSVGLVVGPLLLRSGLSRCRTATIAVAAAGLIGLAHAVVGAFPVVPVMLTAFLCGGMANAVQNVALRTHVMADCPPEVRGRVGAAYGATLQTAVAAGFALAAFAPAGWARWGILVGGTIGFLAGLAGWLHTQVSTGDAASVRAVAVPAGTSASGELR</sequence>
<feature type="transmembrane region" description="Helical" evidence="7">
    <location>
        <begin position="102"/>
        <end position="128"/>
    </location>
</feature>
<dbReference type="Proteomes" id="UP000481109">
    <property type="component" value="Unassembled WGS sequence"/>
</dbReference>
<evidence type="ECO:0000313" key="8">
    <source>
        <dbReference type="EMBL" id="NGO74500.1"/>
    </source>
</evidence>
<feature type="region of interest" description="Disordered" evidence="6">
    <location>
        <begin position="198"/>
        <end position="217"/>
    </location>
</feature>
<evidence type="ECO:0000256" key="5">
    <source>
        <dbReference type="ARBA" id="ARBA00023136"/>
    </source>
</evidence>
<evidence type="ECO:0000313" key="9">
    <source>
        <dbReference type="Proteomes" id="UP000481109"/>
    </source>
</evidence>
<protein>
    <submittedName>
        <fullName evidence="8">MFS transporter</fullName>
    </submittedName>
</protein>
<dbReference type="SUPFAM" id="SSF103473">
    <property type="entry name" value="MFS general substrate transporter"/>
    <property type="match status" value="1"/>
</dbReference>
<dbReference type="AlphaFoldDB" id="A0A6G4XCB2"/>
<keyword evidence="3 7" id="KW-0812">Transmembrane</keyword>
<evidence type="ECO:0000256" key="6">
    <source>
        <dbReference type="SAM" id="MobiDB-lite"/>
    </source>
</evidence>
<evidence type="ECO:0000256" key="3">
    <source>
        <dbReference type="ARBA" id="ARBA00022692"/>
    </source>
</evidence>
<keyword evidence="9" id="KW-1185">Reference proteome</keyword>
<dbReference type="InterPro" id="IPR011701">
    <property type="entry name" value="MFS"/>
</dbReference>
<organism evidence="8 9">
    <name type="scientific">Streptomyces mesophilus</name>
    <dbReference type="NCBI Taxonomy" id="1775132"/>
    <lineage>
        <taxon>Bacteria</taxon>
        <taxon>Bacillati</taxon>
        <taxon>Actinomycetota</taxon>
        <taxon>Actinomycetes</taxon>
        <taxon>Kitasatosporales</taxon>
        <taxon>Streptomycetaceae</taxon>
        <taxon>Streptomyces</taxon>
    </lineage>
</organism>
<evidence type="ECO:0000256" key="2">
    <source>
        <dbReference type="ARBA" id="ARBA00022475"/>
    </source>
</evidence>
<proteinExistence type="predicted"/>
<dbReference type="GO" id="GO:0005886">
    <property type="term" value="C:plasma membrane"/>
    <property type="evidence" value="ECO:0007669"/>
    <property type="project" value="UniProtKB-SubCell"/>
</dbReference>
<name>A0A6G4XCB2_9ACTN</name>
<dbReference type="EMBL" id="JAAKZW010000003">
    <property type="protein sequence ID" value="NGO74500.1"/>
    <property type="molecule type" value="Genomic_DNA"/>
</dbReference>
<dbReference type="PANTHER" id="PTHR23513:SF11">
    <property type="entry name" value="STAPHYLOFERRIN A TRANSPORTER"/>
    <property type="match status" value="1"/>
</dbReference>
<comment type="caution">
    <text evidence="8">The sequence shown here is derived from an EMBL/GenBank/DDBJ whole genome shotgun (WGS) entry which is preliminary data.</text>
</comment>
<keyword evidence="4 7" id="KW-1133">Transmembrane helix</keyword>
<feature type="transmembrane region" description="Helical" evidence="7">
    <location>
        <begin position="149"/>
        <end position="170"/>
    </location>
</feature>
<evidence type="ECO:0000256" key="1">
    <source>
        <dbReference type="ARBA" id="ARBA00004651"/>
    </source>
</evidence>
<keyword evidence="2" id="KW-1003">Cell membrane</keyword>
<reference evidence="8 9" key="1">
    <citation type="submission" date="2020-02" db="EMBL/GenBank/DDBJ databases">
        <title>Whole-genome analyses of novel actinobacteria.</title>
        <authorList>
            <person name="Sahin N."/>
            <person name="Tokatli A."/>
        </authorList>
    </citation>
    <scope>NUCLEOTIDE SEQUENCE [LARGE SCALE GENOMIC DNA]</scope>
    <source>
        <strain evidence="8 9">YC504</strain>
    </source>
</reference>
<feature type="transmembrane region" description="Helical" evidence="7">
    <location>
        <begin position="385"/>
        <end position="403"/>
    </location>
</feature>
<feature type="transmembrane region" description="Helical" evidence="7">
    <location>
        <begin position="298"/>
        <end position="323"/>
    </location>
</feature>
<feature type="transmembrane region" description="Helical" evidence="7">
    <location>
        <begin position="266"/>
        <end position="286"/>
    </location>
</feature>
<evidence type="ECO:0000256" key="7">
    <source>
        <dbReference type="SAM" id="Phobius"/>
    </source>
</evidence>
<feature type="transmembrane region" description="Helical" evidence="7">
    <location>
        <begin position="235"/>
        <end position="254"/>
    </location>
</feature>
<feature type="transmembrane region" description="Helical" evidence="7">
    <location>
        <begin position="76"/>
        <end position="96"/>
    </location>
</feature>
<feature type="transmembrane region" description="Helical" evidence="7">
    <location>
        <begin position="176"/>
        <end position="196"/>
    </location>
</feature>
<accession>A0A6G4XCB2</accession>
<dbReference type="GO" id="GO:0022857">
    <property type="term" value="F:transmembrane transporter activity"/>
    <property type="evidence" value="ECO:0007669"/>
    <property type="project" value="InterPro"/>
</dbReference>
<feature type="transmembrane region" description="Helical" evidence="7">
    <location>
        <begin position="49"/>
        <end position="69"/>
    </location>
</feature>
<dbReference type="RefSeq" id="WP_165330015.1">
    <property type="nucleotide sequence ID" value="NZ_JAAKZW010000003.1"/>
</dbReference>
<keyword evidence="5 7" id="KW-0472">Membrane</keyword>
<comment type="subcellular location">
    <subcellularLocation>
        <location evidence="1">Cell membrane</location>
        <topology evidence="1">Multi-pass membrane protein</topology>
    </subcellularLocation>
</comment>
<dbReference type="PANTHER" id="PTHR23513">
    <property type="entry name" value="INTEGRAL MEMBRANE EFFLUX PROTEIN-RELATED"/>
    <property type="match status" value="1"/>
</dbReference>
<dbReference type="InterPro" id="IPR036259">
    <property type="entry name" value="MFS_trans_sf"/>
</dbReference>
<gene>
    <name evidence="8" type="ORF">G6045_02200</name>
</gene>
<dbReference type="Pfam" id="PF07690">
    <property type="entry name" value="MFS_1"/>
    <property type="match status" value="1"/>
</dbReference>
<dbReference type="Gene3D" id="1.20.1250.20">
    <property type="entry name" value="MFS general substrate transporter like domains"/>
    <property type="match status" value="1"/>
</dbReference>